<dbReference type="InterPro" id="IPR050377">
    <property type="entry name" value="Radical_SAM_PqqE_MftC-like"/>
</dbReference>
<evidence type="ECO:0000313" key="9">
    <source>
        <dbReference type="Proteomes" id="UP000531594"/>
    </source>
</evidence>
<dbReference type="InterPro" id="IPR006638">
    <property type="entry name" value="Elp3/MiaA/NifB-like_rSAM"/>
</dbReference>
<feature type="domain" description="Radical SAM core" evidence="7">
    <location>
        <begin position="11"/>
        <end position="225"/>
    </location>
</feature>
<organism evidence="8 9">
    <name type="scientific">Bacillus benzoevorans</name>
    <dbReference type="NCBI Taxonomy" id="1456"/>
    <lineage>
        <taxon>Bacteria</taxon>
        <taxon>Bacillati</taxon>
        <taxon>Bacillota</taxon>
        <taxon>Bacilli</taxon>
        <taxon>Bacillales</taxon>
        <taxon>Bacillaceae</taxon>
        <taxon>Bacillus</taxon>
    </lineage>
</organism>
<dbReference type="GO" id="GO:0003824">
    <property type="term" value="F:catalytic activity"/>
    <property type="evidence" value="ECO:0007669"/>
    <property type="project" value="InterPro"/>
</dbReference>
<evidence type="ECO:0000259" key="7">
    <source>
        <dbReference type="PROSITE" id="PS51918"/>
    </source>
</evidence>
<dbReference type="AlphaFoldDB" id="A0A7X0HUW8"/>
<dbReference type="SMART" id="SM00729">
    <property type="entry name" value="Elp3"/>
    <property type="match status" value="1"/>
</dbReference>
<evidence type="ECO:0000256" key="2">
    <source>
        <dbReference type="ARBA" id="ARBA00022485"/>
    </source>
</evidence>
<keyword evidence="2" id="KW-0004">4Fe-4S</keyword>
<dbReference type="InterPro" id="IPR013785">
    <property type="entry name" value="Aldolase_TIM"/>
</dbReference>
<dbReference type="GO" id="GO:0051539">
    <property type="term" value="F:4 iron, 4 sulfur cluster binding"/>
    <property type="evidence" value="ECO:0007669"/>
    <property type="project" value="UniProtKB-KW"/>
</dbReference>
<keyword evidence="3" id="KW-0949">S-adenosyl-L-methionine</keyword>
<keyword evidence="6" id="KW-0411">Iron-sulfur</keyword>
<protein>
    <submittedName>
        <fullName evidence="8">Radical SAM protein</fullName>
    </submittedName>
</protein>
<comment type="caution">
    <text evidence="8">The sequence shown here is derived from an EMBL/GenBank/DDBJ whole genome shotgun (WGS) entry which is preliminary data.</text>
</comment>
<keyword evidence="5" id="KW-0408">Iron</keyword>
<dbReference type="InterPro" id="IPR007197">
    <property type="entry name" value="rSAM"/>
</dbReference>
<dbReference type="CDD" id="cd01335">
    <property type="entry name" value="Radical_SAM"/>
    <property type="match status" value="1"/>
</dbReference>
<dbReference type="Pfam" id="PF04055">
    <property type="entry name" value="Radical_SAM"/>
    <property type="match status" value="1"/>
</dbReference>
<dbReference type="InterPro" id="IPR023885">
    <property type="entry name" value="4Fe4S-binding_SPASM_dom"/>
</dbReference>
<keyword evidence="4" id="KW-0479">Metal-binding</keyword>
<gene>
    <name evidence="8" type="ORF">HNR53_002665</name>
</gene>
<dbReference type="PIRSF" id="PIRSF037420">
    <property type="entry name" value="PQQ_syn_pqqE"/>
    <property type="match status" value="1"/>
</dbReference>
<sequence>MEKEIINVNRHQSPFVVIWEMTRACSLKCLHCQLKTQIEKEPDDLTFEEGMRLMDEITELDNPLLILTGGDVFTRTDFFDLVQYGLNKGLKVVIAASATHNVTNDVIKRAHDIGVSRWAFTLDGPDRHSHDALCGVPGTFDLTLSLLRFIKEMGLSAEINSVVSKINYDRIEEMGKLVKDLGVALWNIIMMVPTPGNQEITPLTASEHELFFQWLYDYSRKAPFKVKTIYGQHYQRVVIQNKMRQLHINYNGLEYQNALREGPAGVQQLLNYNPQGLNDGNGTLYISHNGDVYPSQIMPIKAGNVKDELLKVIYRYSPLFKKLKNPDLLKGKCGICEFRYVCGGNRSRAYNLTGDYLESEPYCIYTPKKAYHLREKVLVK</sequence>
<comment type="cofactor">
    <cofactor evidence="1">
        <name>[4Fe-4S] cluster</name>
        <dbReference type="ChEBI" id="CHEBI:49883"/>
    </cofactor>
</comment>
<dbReference type="NCBIfam" id="TIGR04053">
    <property type="entry name" value="TIGR04053 family radical SAM/SPASM domain-containing protein"/>
    <property type="match status" value="1"/>
</dbReference>
<dbReference type="SFLD" id="SFLDG01386">
    <property type="entry name" value="main_SPASM_domain-containing"/>
    <property type="match status" value="1"/>
</dbReference>
<dbReference type="SFLD" id="SFLDS00029">
    <property type="entry name" value="Radical_SAM"/>
    <property type="match status" value="1"/>
</dbReference>
<evidence type="ECO:0000313" key="8">
    <source>
        <dbReference type="EMBL" id="MBB6446016.1"/>
    </source>
</evidence>
<dbReference type="EMBL" id="JACHGK010000008">
    <property type="protein sequence ID" value="MBB6446016.1"/>
    <property type="molecule type" value="Genomic_DNA"/>
</dbReference>
<name>A0A7X0HUW8_9BACI</name>
<evidence type="ECO:0000256" key="5">
    <source>
        <dbReference type="ARBA" id="ARBA00023004"/>
    </source>
</evidence>
<dbReference type="NCBIfam" id="TIGR04085">
    <property type="entry name" value="rSAM_more_4Fe4S"/>
    <property type="match status" value="1"/>
</dbReference>
<evidence type="ECO:0000256" key="4">
    <source>
        <dbReference type="ARBA" id="ARBA00022723"/>
    </source>
</evidence>
<dbReference type="GO" id="GO:0046872">
    <property type="term" value="F:metal ion binding"/>
    <property type="evidence" value="ECO:0007669"/>
    <property type="project" value="UniProtKB-KW"/>
</dbReference>
<evidence type="ECO:0000256" key="3">
    <source>
        <dbReference type="ARBA" id="ARBA00022691"/>
    </source>
</evidence>
<dbReference type="PROSITE" id="PS51918">
    <property type="entry name" value="RADICAL_SAM"/>
    <property type="match status" value="1"/>
</dbReference>
<accession>A0A7X0HUW8</accession>
<dbReference type="InterPro" id="IPR058240">
    <property type="entry name" value="rSAM_sf"/>
</dbReference>
<evidence type="ECO:0000256" key="1">
    <source>
        <dbReference type="ARBA" id="ARBA00001966"/>
    </source>
</evidence>
<dbReference type="RefSeq" id="WP_184526572.1">
    <property type="nucleotide sequence ID" value="NZ_JACHGK010000008.1"/>
</dbReference>
<dbReference type="PANTHER" id="PTHR11228:SF34">
    <property type="entry name" value="TUNGSTEN-CONTAINING ALDEHYDE FERREDOXIN OXIDOREDUCTASE COFACTOR MODIFYING PROTEIN"/>
    <property type="match status" value="1"/>
</dbReference>
<dbReference type="CDD" id="cd21123">
    <property type="entry name" value="SPASM_MftC-like"/>
    <property type="match status" value="1"/>
</dbReference>
<reference evidence="8 9" key="1">
    <citation type="submission" date="2020-08" db="EMBL/GenBank/DDBJ databases">
        <title>Genomic Encyclopedia of Type Strains, Phase IV (KMG-IV): sequencing the most valuable type-strain genomes for metagenomic binning, comparative biology and taxonomic classification.</title>
        <authorList>
            <person name="Goeker M."/>
        </authorList>
    </citation>
    <scope>NUCLEOTIDE SEQUENCE [LARGE SCALE GENOMIC DNA]</scope>
    <source>
        <strain evidence="8 9">DSM 5391</strain>
    </source>
</reference>
<dbReference type="SFLD" id="SFLDG01067">
    <property type="entry name" value="SPASM/twitch_domain_containing"/>
    <property type="match status" value="1"/>
</dbReference>
<dbReference type="Proteomes" id="UP000531594">
    <property type="component" value="Unassembled WGS sequence"/>
</dbReference>
<dbReference type="PANTHER" id="PTHR11228">
    <property type="entry name" value="RADICAL SAM DOMAIN PROTEIN"/>
    <property type="match status" value="1"/>
</dbReference>
<dbReference type="Gene3D" id="3.20.20.70">
    <property type="entry name" value="Aldolase class I"/>
    <property type="match status" value="1"/>
</dbReference>
<keyword evidence="9" id="KW-1185">Reference proteome</keyword>
<evidence type="ECO:0000256" key="6">
    <source>
        <dbReference type="ARBA" id="ARBA00023014"/>
    </source>
</evidence>
<proteinExistence type="predicted"/>
<dbReference type="SUPFAM" id="SSF102114">
    <property type="entry name" value="Radical SAM enzymes"/>
    <property type="match status" value="1"/>
</dbReference>
<dbReference type="InterPro" id="IPR017200">
    <property type="entry name" value="PqqE-like"/>
</dbReference>